<comment type="caution">
    <text evidence="1">The sequence shown here is derived from an EMBL/GenBank/DDBJ whole genome shotgun (WGS) entry which is preliminary data.</text>
</comment>
<gene>
    <name evidence="1" type="ORF">OWR29_01315</name>
</gene>
<protein>
    <submittedName>
        <fullName evidence="1">Uncharacterized protein</fullName>
    </submittedName>
</protein>
<organism evidence="1 2">
    <name type="scientific">Paractinoplanes pyxinae</name>
    <dbReference type="NCBI Taxonomy" id="2997416"/>
    <lineage>
        <taxon>Bacteria</taxon>
        <taxon>Bacillati</taxon>
        <taxon>Actinomycetota</taxon>
        <taxon>Actinomycetes</taxon>
        <taxon>Micromonosporales</taxon>
        <taxon>Micromonosporaceae</taxon>
        <taxon>Paractinoplanes</taxon>
    </lineage>
</organism>
<evidence type="ECO:0000313" key="1">
    <source>
        <dbReference type="EMBL" id="MCY1136619.1"/>
    </source>
</evidence>
<evidence type="ECO:0000313" key="2">
    <source>
        <dbReference type="Proteomes" id="UP001151002"/>
    </source>
</evidence>
<dbReference type="RefSeq" id="WP_267560380.1">
    <property type="nucleotide sequence ID" value="NZ_JAPNTZ010000001.1"/>
</dbReference>
<name>A0ABT4AQU8_9ACTN</name>
<accession>A0ABT4AQU8</accession>
<dbReference type="EMBL" id="JAPNTZ010000001">
    <property type="protein sequence ID" value="MCY1136619.1"/>
    <property type="molecule type" value="Genomic_DNA"/>
</dbReference>
<proteinExistence type="predicted"/>
<sequence>MSDLLDEVLAAYGGRSTWQSKNRISARQFFGGALWALKGHPGALDDVRVTVDLHREHTRQEPFFADGHHTDFTPGRIAVEDENGAVVEELLDPRASFAGHEFATPWTRLQLAYFSGYAMWTYVTEPYSLTFPGVQADEIGGWTEDGRSFRRLLITYPDDIATHSPQQTLYIGPDGLIHRRDYTVDIAGRTPAAEYTSDFVQVAGLTVPATRLIYPHDENGLRLPEPLVVSIHLTGIEVS</sequence>
<reference evidence="1" key="1">
    <citation type="submission" date="2022-11" db="EMBL/GenBank/DDBJ databases">
        <authorList>
            <person name="Somphong A."/>
            <person name="Phongsopitanun W."/>
        </authorList>
    </citation>
    <scope>NUCLEOTIDE SEQUENCE</scope>
    <source>
        <strain evidence="1">Pm04-4</strain>
    </source>
</reference>
<dbReference type="Proteomes" id="UP001151002">
    <property type="component" value="Unassembled WGS sequence"/>
</dbReference>
<keyword evidence="2" id="KW-1185">Reference proteome</keyword>